<evidence type="ECO:0000313" key="9">
    <source>
        <dbReference type="Proteomes" id="UP000001784"/>
    </source>
</evidence>
<dbReference type="STRING" id="335543.Sfum_0544"/>
<dbReference type="PROSITE" id="PS51379">
    <property type="entry name" value="4FE4S_FER_2"/>
    <property type="match status" value="1"/>
</dbReference>
<keyword evidence="8" id="KW-0560">Oxidoreductase</keyword>
<dbReference type="HOGENOM" id="CLU_139698_1_1_7"/>
<keyword evidence="2" id="KW-0004">4Fe-4S</keyword>
<dbReference type="Gene3D" id="3.30.70.20">
    <property type="match status" value="1"/>
</dbReference>
<evidence type="ECO:0000256" key="6">
    <source>
        <dbReference type="ARBA" id="ARBA00023014"/>
    </source>
</evidence>
<evidence type="ECO:0000256" key="4">
    <source>
        <dbReference type="ARBA" id="ARBA00022737"/>
    </source>
</evidence>
<dbReference type="OrthoDB" id="9804603at2"/>
<dbReference type="EMBL" id="CP000478">
    <property type="protein sequence ID" value="ABK16243.1"/>
    <property type="molecule type" value="Genomic_DNA"/>
</dbReference>
<dbReference type="GO" id="GO:0043807">
    <property type="term" value="F:3-methyl-2-oxobutanoate dehydrogenase (ferredoxin) activity"/>
    <property type="evidence" value="ECO:0007669"/>
    <property type="project" value="UniProtKB-EC"/>
</dbReference>
<dbReference type="RefSeq" id="WP_011697416.1">
    <property type="nucleotide sequence ID" value="NC_008554.1"/>
</dbReference>
<dbReference type="Proteomes" id="UP000001784">
    <property type="component" value="Chromosome"/>
</dbReference>
<dbReference type="InterPro" id="IPR017896">
    <property type="entry name" value="4Fe4S_Fe-S-bd"/>
</dbReference>
<keyword evidence="3" id="KW-0479">Metal-binding</keyword>
<organism evidence="8 9">
    <name type="scientific">Syntrophobacter fumaroxidans (strain DSM 10017 / MPOB)</name>
    <dbReference type="NCBI Taxonomy" id="335543"/>
    <lineage>
        <taxon>Bacteria</taxon>
        <taxon>Pseudomonadati</taxon>
        <taxon>Thermodesulfobacteriota</taxon>
        <taxon>Syntrophobacteria</taxon>
        <taxon>Syntrophobacterales</taxon>
        <taxon>Syntrophobacteraceae</taxon>
        <taxon>Syntrophobacter</taxon>
    </lineage>
</organism>
<name>A0LFP1_SYNFM</name>
<dbReference type="PANTHER" id="PTHR43724">
    <property type="entry name" value="PYRUVATE SYNTHASE SUBUNIT PORD"/>
    <property type="match status" value="1"/>
</dbReference>
<dbReference type="NCBIfam" id="TIGR02179">
    <property type="entry name" value="PorD_KorD"/>
    <property type="match status" value="1"/>
</dbReference>
<proteinExistence type="predicted"/>
<evidence type="ECO:0000259" key="7">
    <source>
        <dbReference type="PROSITE" id="PS51379"/>
    </source>
</evidence>
<keyword evidence="4" id="KW-0677">Repeat</keyword>
<sequence>MNKAREDKFTQARSALCKGEAGRTGDWRSVRPRIDHAKCIPSKNRRPSCFICWLYCPEGVVKRSIPVEIDLDYCKGCGICAEECPGKAIEMVEEHEEA</sequence>
<evidence type="ECO:0000256" key="5">
    <source>
        <dbReference type="ARBA" id="ARBA00023004"/>
    </source>
</evidence>
<dbReference type="SUPFAM" id="SSF54862">
    <property type="entry name" value="4Fe-4S ferredoxins"/>
    <property type="match status" value="1"/>
</dbReference>
<keyword evidence="5" id="KW-0408">Iron</keyword>
<keyword evidence="6" id="KW-0411">Iron-sulfur</keyword>
<dbReference type="PANTHER" id="PTHR43724:SF1">
    <property type="entry name" value="PYRUVATE SYNTHASE SUBUNIT PORD"/>
    <property type="match status" value="1"/>
</dbReference>
<dbReference type="GO" id="GO:0046872">
    <property type="term" value="F:metal ion binding"/>
    <property type="evidence" value="ECO:0007669"/>
    <property type="project" value="UniProtKB-KW"/>
</dbReference>
<dbReference type="PROSITE" id="PS00198">
    <property type="entry name" value="4FE4S_FER_1"/>
    <property type="match status" value="1"/>
</dbReference>
<dbReference type="KEGG" id="sfu:Sfum_0544"/>
<dbReference type="EC" id="1.2.7.7" evidence="8"/>
<dbReference type="GO" id="GO:0051539">
    <property type="term" value="F:4 iron, 4 sulfur cluster binding"/>
    <property type="evidence" value="ECO:0007669"/>
    <property type="project" value="UniProtKB-KW"/>
</dbReference>
<feature type="domain" description="4Fe-4S ferredoxin-type" evidence="7">
    <location>
        <begin position="65"/>
        <end position="94"/>
    </location>
</feature>
<evidence type="ECO:0000256" key="3">
    <source>
        <dbReference type="ARBA" id="ARBA00022723"/>
    </source>
</evidence>
<protein>
    <submittedName>
        <fullName evidence="8">Ketoisovalerate ferredoxin oxidoreductase, delta subunit</fullName>
        <ecNumber evidence="8">1.2.7.7</ecNumber>
    </submittedName>
</protein>
<reference evidence="8 9" key="1">
    <citation type="submission" date="2006-10" db="EMBL/GenBank/DDBJ databases">
        <title>Complete sequence of Syntrophobacter fumaroxidans MPOB.</title>
        <authorList>
            <consortium name="US DOE Joint Genome Institute"/>
            <person name="Copeland A."/>
            <person name="Lucas S."/>
            <person name="Lapidus A."/>
            <person name="Barry K."/>
            <person name="Detter J.C."/>
            <person name="Glavina del Rio T."/>
            <person name="Hammon N."/>
            <person name="Israni S."/>
            <person name="Pitluck S."/>
            <person name="Goltsman E.G."/>
            <person name="Martinez M."/>
            <person name="Schmutz J."/>
            <person name="Larimer F."/>
            <person name="Land M."/>
            <person name="Hauser L."/>
            <person name="Kyrpides N."/>
            <person name="Kim E."/>
            <person name="Boone D.R."/>
            <person name="Brockman F."/>
            <person name="Culley D."/>
            <person name="Ferry J."/>
            <person name="Gunsalus R."/>
            <person name="McInerney M.J."/>
            <person name="Morrison M."/>
            <person name="Plugge C."/>
            <person name="Rohlin L."/>
            <person name="Scholten J."/>
            <person name="Sieber J."/>
            <person name="Stams A.J.M."/>
            <person name="Worm P."/>
            <person name="Henstra A.M."/>
            <person name="Richardson P."/>
        </authorList>
    </citation>
    <scope>NUCLEOTIDE SEQUENCE [LARGE SCALE GENOMIC DNA]</scope>
    <source>
        <strain evidence="9">DSM 10017 / MPOB</strain>
    </source>
</reference>
<keyword evidence="9" id="KW-1185">Reference proteome</keyword>
<evidence type="ECO:0000313" key="8">
    <source>
        <dbReference type="EMBL" id="ABK16243.1"/>
    </source>
</evidence>
<dbReference type="AlphaFoldDB" id="A0LFP1"/>
<gene>
    <name evidence="8" type="ordered locus">Sfum_0544</name>
</gene>
<dbReference type="eggNOG" id="COG1144">
    <property type="taxonomic scope" value="Bacteria"/>
</dbReference>
<evidence type="ECO:0000256" key="1">
    <source>
        <dbReference type="ARBA" id="ARBA00001966"/>
    </source>
</evidence>
<accession>A0LFP1</accession>
<dbReference type="Pfam" id="PF00037">
    <property type="entry name" value="Fer4"/>
    <property type="match status" value="1"/>
</dbReference>
<dbReference type="InterPro" id="IPR011898">
    <property type="entry name" value="PorD_KorD"/>
</dbReference>
<dbReference type="InterPro" id="IPR017900">
    <property type="entry name" value="4Fe4S_Fe_S_CS"/>
</dbReference>
<dbReference type="InParanoid" id="A0LFP1"/>
<evidence type="ECO:0000256" key="2">
    <source>
        <dbReference type="ARBA" id="ARBA00022485"/>
    </source>
</evidence>
<comment type="cofactor">
    <cofactor evidence="1">
        <name>[4Fe-4S] cluster</name>
        <dbReference type="ChEBI" id="CHEBI:49883"/>
    </cofactor>
</comment>